<dbReference type="PhylomeDB" id="A0A061AT41"/>
<dbReference type="PRINTS" id="PR01164">
    <property type="entry name" value="GAMMATUBULIN"/>
</dbReference>
<dbReference type="VEuPathDB" id="FungiDB:BON22_1554"/>
<dbReference type="GO" id="GO:0031122">
    <property type="term" value="P:cytoplasmic microtubule organization"/>
    <property type="evidence" value="ECO:0007669"/>
    <property type="project" value="InterPro"/>
</dbReference>
<dbReference type="CDD" id="cd02188">
    <property type="entry name" value="gamma_tubulin"/>
    <property type="match status" value="1"/>
</dbReference>
<dbReference type="PROSITE" id="PS00227">
    <property type="entry name" value="TUBULIN"/>
    <property type="match status" value="1"/>
</dbReference>
<dbReference type="Pfam" id="PF00091">
    <property type="entry name" value="Tubulin"/>
    <property type="match status" value="1"/>
</dbReference>
<gene>
    <name evidence="12" type="ORF">CYFA0S_01e18712g</name>
</gene>
<dbReference type="InterPro" id="IPR023123">
    <property type="entry name" value="Tubulin_C"/>
</dbReference>
<evidence type="ECO:0000313" key="12">
    <source>
        <dbReference type="EMBL" id="CDR37884.1"/>
    </source>
</evidence>
<evidence type="ECO:0000256" key="7">
    <source>
        <dbReference type="ARBA" id="ARBA00023134"/>
    </source>
</evidence>
<dbReference type="OrthoDB" id="10249382at2759"/>
<sequence>MLYHIIVFDTLLHPYLPRQCGNQVGQKFWSQLCKEHAIGADGLSTATEKRTDEPSVFFNTHDEKRYTPRAILVDMEPGVINDIRNTTDHLFNDRNIHVSSEGLGAGNIWSKGYDYAESEKEAFIDIIDHELDSCDNLEAFQMLHSVAGGTGSGVGSLFLEVLSDRYNKKLVTTCSVFPESGQSSDVVVQPYNTMLTLRRLIEQSDANMVFENSALLNNAIRSFQNSSPTTHQSNELIATCLSASTNTLRYPGYMHNSLTSILSTLVLTPDLHFLIPSYTPYTSDFLTNPKPVRKSSAYDVILELLDRRIRMVDTNDTHNSYISIFNILQGSYNHSDVQKAIIKAQQRANFVPWSAASVHVARGKKSPHHITPDSDYVSGLMLSNSSSIVTLLDKTCKQYDKIMRRQAFVGGYRVGSVFQDGLEEFKESREAVQAVMDEYVAAESVSYLDDEDEDEDGDVRL</sequence>
<evidence type="ECO:0000256" key="1">
    <source>
        <dbReference type="ARBA" id="ARBA00004317"/>
    </source>
</evidence>
<keyword evidence="7 9" id="KW-0342">GTP-binding</keyword>
<dbReference type="PRINTS" id="PR01161">
    <property type="entry name" value="TUBULIN"/>
</dbReference>
<dbReference type="SUPFAM" id="SSF55307">
    <property type="entry name" value="Tubulin C-terminal domain-like"/>
    <property type="match status" value="1"/>
</dbReference>
<dbReference type="InterPro" id="IPR008280">
    <property type="entry name" value="Tub_FtsZ_C"/>
</dbReference>
<dbReference type="PANTHER" id="PTHR11588">
    <property type="entry name" value="TUBULIN"/>
    <property type="match status" value="1"/>
</dbReference>
<dbReference type="FunFam" id="1.10.287.600:FF:000004">
    <property type="entry name" value="Tubulin gamma chain"/>
    <property type="match status" value="1"/>
</dbReference>
<proteinExistence type="inferred from homology"/>
<evidence type="ECO:0000256" key="6">
    <source>
        <dbReference type="ARBA" id="ARBA00022741"/>
    </source>
</evidence>
<dbReference type="InterPro" id="IPR018316">
    <property type="entry name" value="Tubulin/FtsZ_2-layer-sand-dom"/>
</dbReference>
<keyword evidence="6 9" id="KW-0547">Nucleotide-binding</keyword>
<dbReference type="GO" id="GO:0005525">
    <property type="term" value="F:GTP binding"/>
    <property type="evidence" value="ECO:0007669"/>
    <property type="project" value="UniProtKB-UniRule"/>
</dbReference>
<keyword evidence="5 9" id="KW-0493">Microtubule</keyword>
<dbReference type="Pfam" id="PF03953">
    <property type="entry name" value="Tubulin_C"/>
    <property type="match status" value="1"/>
</dbReference>
<dbReference type="Gene3D" id="3.40.50.1440">
    <property type="entry name" value="Tubulin/FtsZ, GTPase domain"/>
    <property type="match status" value="1"/>
</dbReference>
<dbReference type="Gene3D" id="3.30.1330.20">
    <property type="entry name" value="Tubulin/FtsZ, C-terminal domain"/>
    <property type="match status" value="1"/>
</dbReference>
<evidence type="ECO:0000256" key="4">
    <source>
        <dbReference type="ARBA" id="ARBA00022490"/>
    </source>
</evidence>
<dbReference type="InterPro" id="IPR002454">
    <property type="entry name" value="Gamma_tubulin"/>
</dbReference>
<dbReference type="InterPro" id="IPR017975">
    <property type="entry name" value="Tubulin_CS"/>
</dbReference>
<evidence type="ECO:0000256" key="2">
    <source>
        <dbReference type="ARBA" id="ARBA00009636"/>
    </source>
</evidence>
<dbReference type="AlphaFoldDB" id="A0A061AT41"/>
<dbReference type="InterPro" id="IPR036525">
    <property type="entry name" value="Tubulin/FtsZ_GTPase_sf"/>
</dbReference>
<evidence type="ECO:0000256" key="9">
    <source>
        <dbReference type="RuleBase" id="RU000352"/>
    </source>
</evidence>
<dbReference type="EMBL" id="LK052886">
    <property type="protein sequence ID" value="CDR37884.1"/>
    <property type="molecule type" value="Genomic_DNA"/>
</dbReference>
<comment type="subcellular location">
    <subcellularLocation>
        <location evidence="1">Cytoplasm</location>
        <location evidence="1">Cytoskeleton</location>
        <location evidence="1">Microtubule organizing center</location>
        <location evidence="1">Spindle pole body</location>
    </subcellularLocation>
</comment>
<keyword evidence="8" id="KW-0206">Cytoskeleton</keyword>
<dbReference type="Gene3D" id="1.10.287.600">
    <property type="entry name" value="Helix hairpin bin"/>
    <property type="match status" value="1"/>
</dbReference>
<comment type="similarity">
    <text evidence="2 9">Belongs to the tubulin family.</text>
</comment>
<evidence type="ECO:0000256" key="5">
    <source>
        <dbReference type="ARBA" id="ARBA00022701"/>
    </source>
</evidence>
<reference evidence="12" key="1">
    <citation type="journal article" date="2014" name="Genome Announc.">
        <title>Genome sequence of the yeast Cyberlindnera fabianii (Hansenula fabianii).</title>
        <authorList>
            <person name="Freel K.C."/>
            <person name="Sarilar V."/>
            <person name="Neuveglise C."/>
            <person name="Devillers H."/>
            <person name="Friedrich A."/>
            <person name="Schacherer J."/>
        </authorList>
    </citation>
    <scope>NUCLEOTIDE SEQUENCE</scope>
    <source>
        <strain evidence="12">YJS4271</strain>
    </source>
</reference>
<protein>
    <recommendedName>
        <fullName evidence="3 9">Tubulin gamma chain</fullName>
    </recommendedName>
</protein>
<evidence type="ECO:0000259" key="11">
    <source>
        <dbReference type="SMART" id="SM00865"/>
    </source>
</evidence>
<dbReference type="GO" id="GO:0007020">
    <property type="term" value="P:microtubule nucleation"/>
    <property type="evidence" value="ECO:0007669"/>
    <property type="project" value="InterPro"/>
</dbReference>
<dbReference type="InterPro" id="IPR037103">
    <property type="entry name" value="Tubulin/FtsZ-like_C"/>
</dbReference>
<evidence type="ECO:0000256" key="8">
    <source>
        <dbReference type="ARBA" id="ARBA00023212"/>
    </source>
</evidence>
<dbReference type="GO" id="GO:0005874">
    <property type="term" value="C:microtubule"/>
    <property type="evidence" value="ECO:0007669"/>
    <property type="project" value="UniProtKB-KW"/>
</dbReference>
<feature type="domain" description="Tubulin/FtsZ GTPase" evidence="10">
    <location>
        <begin position="54"/>
        <end position="252"/>
    </location>
</feature>
<dbReference type="InterPro" id="IPR003008">
    <property type="entry name" value="Tubulin_FtsZ_GTPase"/>
</dbReference>
<accession>A0A061AT41</accession>
<dbReference type="SMART" id="SM00865">
    <property type="entry name" value="Tubulin_C"/>
    <property type="match status" value="1"/>
</dbReference>
<organism evidence="12">
    <name type="scientific">Cyberlindnera fabianii</name>
    <name type="common">Yeast</name>
    <name type="synonym">Hansenula fabianii</name>
    <dbReference type="NCBI Taxonomy" id="36022"/>
    <lineage>
        <taxon>Eukaryota</taxon>
        <taxon>Fungi</taxon>
        <taxon>Dikarya</taxon>
        <taxon>Ascomycota</taxon>
        <taxon>Saccharomycotina</taxon>
        <taxon>Saccharomycetes</taxon>
        <taxon>Phaffomycetales</taxon>
        <taxon>Phaffomycetaceae</taxon>
        <taxon>Cyberlindnera</taxon>
    </lineage>
</organism>
<evidence type="ECO:0000256" key="3">
    <source>
        <dbReference type="ARBA" id="ARBA00018848"/>
    </source>
</evidence>
<dbReference type="SMART" id="SM00864">
    <property type="entry name" value="Tubulin"/>
    <property type="match status" value="1"/>
</dbReference>
<name>A0A061AT41_CYBFA</name>
<dbReference type="SUPFAM" id="SSF52490">
    <property type="entry name" value="Tubulin nucleotide-binding domain-like"/>
    <property type="match status" value="1"/>
</dbReference>
<feature type="domain" description="Tubulin/FtsZ 2-layer sandwich" evidence="11">
    <location>
        <begin position="254"/>
        <end position="397"/>
    </location>
</feature>
<comment type="function">
    <text evidence="9">Tubulin is the major constituent of microtubules, protein filaments consisting of alpha- and beta-tubulin heterodimers. Gamma-tubulin is a key component of the gamma-tubulin ring complex (gTuRC) which mediates microtubule nucleation. The gTuRC regulates the minus-end nucleation of alpha-beta tubulin heterodimers that grow into microtubule protafilaments, a critical step in centrosome duplication and spindle formation.</text>
</comment>
<dbReference type="GO" id="GO:0000930">
    <property type="term" value="C:gamma-tubulin complex"/>
    <property type="evidence" value="ECO:0007669"/>
    <property type="project" value="InterPro"/>
</dbReference>
<keyword evidence="4" id="KW-0963">Cytoplasm</keyword>
<evidence type="ECO:0000259" key="10">
    <source>
        <dbReference type="SMART" id="SM00864"/>
    </source>
</evidence>
<dbReference type="GO" id="GO:0005816">
    <property type="term" value="C:spindle pole body"/>
    <property type="evidence" value="ECO:0007669"/>
    <property type="project" value="UniProtKB-SubCell"/>
</dbReference>
<dbReference type="InterPro" id="IPR000217">
    <property type="entry name" value="Tubulin"/>
</dbReference>